<dbReference type="InterPro" id="IPR036390">
    <property type="entry name" value="WH_DNA-bd_sf"/>
</dbReference>
<dbReference type="OrthoDB" id="3804952at2"/>
<evidence type="ECO:0000259" key="5">
    <source>
        <dbReference type="Pfam" id="PF00891"/>
    </source>
</evidence>
<keyword evidence="8" id="KW-1185">Reference proteome</keyword>
<protein>
    <submittedName>
        <fullName evidence="7">Methyltransferase</fullName>
    </submittedName>
</protein>
<keyword evidence="1 7" id="KW-0489">Methyltransferase</keyword>
<dbReference type="InterPro" id="IPR036388">
    <property type="entry name" value="WH-like_DNA-bd_sf"/>
</dbReference>
<comment type="caution">
    <text evidence="7">The sequence shown here is derived from an EMBL/GenBank/DDBJ whole genome shotgun (WGS) entry which is preliminary data.</text>
</comment>
<keyword evidence="3" id="KW-0949">S-adenosyl-L-methionine</keyword>
<dbReference type="InterPro" id="IPR001077">
    <property type="entry name" value="COMT_C"/>
</dbReference>
<dbReference type="SUPFAM" id="SSF53335">
    <property type="entry name" value="S-adenosyl-L-methionine-dependent methyltransferases"/>
    <property type="match status" value="1"/>
</dbReference>
<organism evidence="7 8">
    <name type="scientific">Lentzea tibetensis</name>
    <dbReference type="NCBI Taxonomy" id="2591470"/>
    <lineage>
        <taxon>Bacteria</taxon>
        <taxon>Bacillati</taxon>
        <taxon>Actinomycetota</taxon>
        <taxon>Actinomycetes</taxon>
        <taxon>Pseudonocardiales</taxon>
        <taxon>Pseudonocardiaceae</taxon>
        <taxon>Lentzea</taxon>
    </lineage>
</organism>
<dbReference type="PANTHER" id="PTHR43712">
    <property type="entry name" value="PUTATIVE (AFU_ORTHOLOGUE AFUA_4G14580)-RELATED"/>
    <property type="match status" value="1"/>
</dbReference>
<dbReference type="Pfam" id="PF08100">
    <property type="entry name" value="Dimerisation"/>
    <property type="match status" value="1"/>
</dbReference>
<evidence type="ECO:0000256" key="2">
    <source>
        <dbReference type="ARBA" id="ARBA00022679"/>
    </source>
</evidence>
<keyword evidence="2 7" id="KW-0808">Transferase</keyword>
<dbReference type="AlphaFoldDB" id="A0A563F182"/>
<dbReference type="GO" id="GO:0046983">
    <property type="term" value="F:protein dimerization activity"/>
    <property type="evidence" value="ECO:0007669"/>
    <property type="project" value="InterPro"/>
</dbReference>
<feature type="active site" description="Proton acceptor" evidence="4">
    <location>
        <position position="247"/>
    </location>
</feature>
<name>A0A563F182_9PSEU</name>
<evidence type="ECO:0000313" key="8">
    <source>
        <dbReference type="Proteomes" id="UP000316639"/>
    </source>
</evidence>
<dbReference type="PIRSF" id="PIRSF005739">
    <property type="entry name" value="O-mtase"/>
    <property type="match status" value="1"/>
</dbReference>
<evidence type="ECO:0000259" key="6">
    <source>
        <dbReference type="Pfam" id="PF08100"/>
    </source>
</evidence>
<evidence type="ECO:0000256" key="4">
    <source>
        <dbReference type="PIRSR" id="PIRSR005739-1"/>
    </source>
</evidence>
<dbReference type="SUPFAM" id="SSF46785">
    <property type="entry name" value="Winged helix' DNA-binding domain"/>
    <property type="match status" value="1"/>
</dbReference>
<sequence>MDLPAAAPSIRAMADLATPMAIRVAATLSLAERAGRAGATAEQLAAETGTSAPALRRLLDHLVEVGVFDLDAESSRYRPTGLGAQMREDSPEGVKPLLDINCAGGRADLAFVDLLGTITTGAPAYAHRYGREFWADLDTEPELRRSFDAQMNWRFQVQAPQIAERFDWSRFAEILDVGGGDGPVLAAILHAHPDVRGRLLDLAPAAAAAAGRFAAAGLDDRAGAVAGSFFDPLPAGADAYVLSDILHNWDDDHARKILTGCRRAAAPNGTVVVIEPVRGQGASTAFDLFMLVCFGGRERTVDELAGLAAGCGLALRGSGPVAEGRTALEFGVAD</sequence>
<feature type="domain" description="O-methyltransferase C-terminal" evidence="5">
    <location>
        <begin position="114"/>
        <end position="312"/>
    </location>
</feature>
<dbReference type="GO" id="GO:0008171">
    <property type="term" value="F:O-methyltransferase activity"/>
    <property type="evidence" value="ECO:0007669"/>
    <property type="project" value="InterPro"/>
</dbReference>
<dbReference type="Pfam" id="PF00891">
    <property type="entry name" value="Methyltransf_2"/>
    <property type="match status" value="1"/>
</dbReference>
<evidence type="ECO:0000256" key="3">
    <source>
        <dbReference type="ARBA" id="ARBA00022691"/>
    </source>
</evidence>
<accession>A0A563F182</accession>
<dbReference type="EMBL" id="VOBR01000002">
    <property type="protein sequence ID" value="TWP53746.1"/>
    <property type="molecule type" value="Genomic_DNA"/>
</dbReference>
<dbReference type="Gene3D" id="1.10.287.1350">
    <property type="match status" value="1"/>
</dbReference>
<dbReference type="GO" id="GO:0032259">
    <property type="term" value="P:methylation"/>
    <property type="evidence" value="ECO:0007669"/>
    <property type="project" value="UniProtKB-KW"/>
</dbReference>
<dbReference type="PANTHER" id="PTHR43712:SF2">
    <property type="entry name" value="O-METHYLTRANSFERASE CICE"/>
    <property type="match status" value="1"/>
</dbReference>
<proteinExistence type="predicted"/>
<dbReference type="CDD" id="cd02440">
    <property type="entry name" value="AdoMet_MTases"/>
    <property type="match status" value="1"/>
</dbReference>
<dbReference type="InterPro" id="IPR016461">
    <property type="entry name" value="COMT-like"/>
</dbReference>
<evidence type="ECO:0000256" key="1">
    <source>
        <dbReference type="ARBA" id="ARBA00022603"/>
    </source>
</evidence>
<dbReference type="InterPro" id="IPR029063">
    <property type="entry name" value="SAM-dependent_MTases_sf"/>
</dbReference>
<dbReference type="Gene3D" id="3.40.50.150">
    <property type="entry name" value="Vaccinia Virus protein VP39"/>
    <property type="match status" value="1"/>
</dbReference>
<dbReference type="RefSeq" id="WP_146349342.1">
    <property type="nucleotide sequence ID" value="NZ_VOBR01000002.1"/>
</dbReference>
<dbReference type="InterPro" id="IPR012967">
    <property type="entry name" value="COMT_dimerisation"/>
</dbReference>
<reference evidence="7 8" key="1">
    <citation type="submission" date="2019-07" db="EMBL/GenBank/DDBJ databases">
        <title>Lentzea xizangensis sp. nov., isolated from Qinghai-Tibetan Plateau Soils.</title>
        <authorList>
            <person name="Huang J."/>
        </authorList>
    </citation>
    <scope>NUCLEOTIDE SEQUENCE [LARGE SCALE GENOMIC DNA]</scope>
    <source>
        <strain evidence="7 8">FXJ1.1311</strain>
    </source>
</reference>
<dbReference type="PROSITE" id="PS51683">
    <property type="entry name" value="SAM_OMT_II"/>
    <property type="match status" value="1"/>
</dbReference>
<dbReference type="Gene3D" id="1.10.10.10">
    <property type="entry name" value="Winged helix-like DNA-binding domain superfamily/Winged helix DNA-binding domain"/>
    <property type="match status" value="1"/>
</dbReference>
<evidence type="ECO:0000313" key="7">
    <source>
        <dbReference type="EMBL" id="TWP53746.1"/>
    </source>
</evidence>
<feature type="domain" description="O-methyltransferase dimerisation" evidence="6">
    <location>
        <begin position="16"/>
        <end position="83"/>
    </location>
</feature>
<dbReference type="Proteomes" id="UP000316639">
    <property type="component" value="Unassembled WGS sequence"/>
</dbReference>
<gene>
    <name evidence="7" type="ORF">FKR81_03030</name>
</gene>